<evidence type="ECO:0000256" key="1">
    <source>
        <dbReference type="ARBA" id="ARBA00007219"/>
    </source>
</evidence>
<dbReference type="InterPro" id="IPR019159">
    <property type="entry name" value="CCDC93_CC"/>
</dbReference>
<dbReference type="Pfam" id="PF09762">
    <property type="entry name" value="CCDC93_CC"/>
    <property type="match status" value="1"/>
</dbReference>
<dbReference type="Pfam" id="PF21673">
    <property type="entry name" value="CCDC93_N"/>
    <property type="match status" value="1"/>
</dbReference>
<dbReference type="InterPro" id="IPR048747">
    <property type="entry name" value="CCDC93_N"/>
</dbReference>
<dbReference type="STRING" id="13249.T1HMH9"/>
<evidence type="ECO:0000259" key="5">
    <source>
        <dbReference type="Pfam" id="PF21673"/>
    </source>
</evidence>
<dbReference type="HOGENOM" id="CLU_016588_0_0_1"/>
<dbReference type="EnsemblMetazoa" id="RPRC005253-RA">
    <property type="protein sequence ID" value="RPRC005253-PA"/>
    <property type="gene ID" value="RPRC005253"/>
</dbReference>
<dbReference type="Proteomes" id="UP000015103">
    <property type="component" value="Unassembled WGS sequence"/>
</dbReference>
<dbReference type="FunCoup" id="T1HMH9">
    <property type="interactions" value="311"/>
</dbReference>
<dbReference type="InParanoid" id="T1HMH9"/>
<protein>
    <recommendedName>
        <fullName evidence="2">Coiled-coil domain-containing protein 93</fullName>
    </recommendedName>
</protein>
<name>T1HMH9_RHOPR</name>
<keyword evidence="3" id="KW-0175">Coiled coil</keyword>
<dbReference type="PANTHER" id="PTHR16441:SF0">
    <property type="entry name" value="COILED-COIL DOMAIN-CONTAINING PROTEIN 93"/>
    <property type="match status" value="1"/>
</dbReference>
<dbReference type="InterPro" id="IPR039116">
    <property type="entry name" value="CCDC93"/>
</dbReference>
<dbReference type="EMBL" id="ACPB03010289">
    <property type="status" value="NOT_ANNOTATED_CDS"/>
    <property type="molecule type" value="Genomic_DNA"/>
</dbReference>
<comment type="similarity">
    <text evidence="1">Belongs to the CCDC93 family.</text>
</comment>
<evidence type="ECO:0000259" key="4">
    <source>
        <dbReference type="Pfam" id="PF09762"/>
    </source>
</evidence>
<organism evidence="6 7">
    <name type="scientific">Rhodnius prolixus</name>
    <name type="common">Triatomid bug</name>
    <dbReference type="NCBI Taxonomy" id="13249"/>
    <lineage>
        <taxon>Eukaryota</taxon>
        <taxon>Metazoa</taxon>
        <taxon>Ecdysozoa</taxon>
        <taxon>Arthropoda</taxon>
        <taxon>Hexapoda</taxon>
        <taxon>Insecta</taxon>
        <taxon>Pterygota</taxon>
        <taxon>Neoptera</taxon>
        <taxon>Paraneoptera</taxon>
        <taxon>Hemiptera</taxon>
        <taxon>Heteroptera</taxon>
        <taxon>Panheteroptera</taxon>
        <taxon>Cimicomorpha</taxon>
        <taxon>Reduviidae</taxon>
        <taxon>Triatominae</taxon>
        <taxon>Rhodnius</taxon>
    </lineage>
</organism>
<evidence type="ECO:0000313" key="6">
    <source>
        <dbReference type="EnsemblMetazoa" id="RPRC005253-PA"/>
    </source>
</evidence>
<sequence>MLLDAGYFRAKIKGLSEFDKVVGGMTWCIDICRMDLDVDLLFQENSTIGQKIALTEKIVAVLPKMNCPLMIEPHQIQGLDFVHIHPVIEWLVKKSIENREEHGDYLLRYAVHQFSKEYCFPHEKPNENFILRALPNISAVQNKYRPQRKFRRIEVEPKDTFSRVQSTLFEYGHDPTQECDSQLHQNLPLTNIFENSFRRYTNSKKANFIFILKLCKSEIAVKFFAFWYKTLQLLFQLNISIFKLKKLEKQLITIQLGEKIEIRRLKEKEGVLLKTKEIVELKLKESREQLIELKAKTNFRKTNELNLSDKEKSKVKQLEIRLLINNSLIEQENQFKEHCKLEKARLQALIKEIGENKKDDLEAEDALKALNEQVSEARINLAKVSRAETVLYRLIDEVPTRAELAQYQRRFLELYNQVSAKHRETKQFYTLYNTLNDQHQYLSKELSLLNSIYDGYNSSLKSINAKDEFICQLENIIDGIKHNKLKVEQRRNEERDLKEKLKGQLSSLIDQQRQYASLLKQFTDECQLNQNLLAQVKNATV</sequence>
<dbReference type="VEuPathDB" id="VectorBase:RPRC005253"/>
<dbReference type="eggNOG" id="KOG2701">
    <property type="taxonomic scope" value="Eukaryota"/>
</dbReference>
<dbReference type="OMA" id="YERQEAP"/>
<dbReference type="AlphaFoldDB" id="T1HMH9"/>
<reference evidence="6" key="1">
    <citation type="submission" date="2015-05" db="UniProtKB">
        <authorList>
            <consortium name="EnsemblMetazoa"/>
        </authorList>
    </citation>
    <scope>IDENTIFICATION</scope>
</reference>
<evidence type="ECO:0000256" key="3">
    <source>
        <dbReference type="ARBA" id="ARBA00023054"/>
    </source>
</evidence>
<evidence type="ECO:0000256" key="2">
    <source>
        <dbReference type="ARBA" id="ARBA00016765"/>
    </source>
</evidence>
<dbReference type="PANTHER" id="PTHR16441">
    <property type="entry name" value="FIDIPIDINE"/>
    <property type="match status" value="1"/>
</dbReference>
<feature type="domain" description="CCDC93 coiled-coil" evidence="4">
    <location>
        <begin position="142"/>
        <end position="535"/>
    </location>
</feature>
<feature type="domain" description="CCDC93 N-terminal" evidence="5">
    <location>
        <begin position="1"/>
        <end position="95"/>
    </location>
</feature>
<dbReference type="GO" id="GO:0006893">
    <property type="term" value="P:Golgi to plasma membrane transport"/>
    <property type="evidence" value="ECO:0007669"/>
    <property type="project" value="TreeGrafter"/>
</dbReference>
<keyword evidence="7" id="KW-1185">Reference proteome</keyword>
<accession>T1HMH9</accession>
<evidence type="ECO:0000313" key="7">
    <source>
        <dbReference type="Proteomes" id="UP000015103"/>
    </source>
</evidence>
<proteinExistence type="inferred from homology"/>